<keyword evidence="7" id="KW-1185">Reference proteome</keyword>
<evidence type="ECO:0000256" key="4">
    <source>
        <dbReference type="ARBA" id="ARBA00023163"/>
    </source>
</evidence>
<protein>
    <recommendedName>
        <fullName evidence="5">Sigma factor-binding protein Crl</fullName>
    </recommendedName>
</protein>
<proteinExistence type="inferred from homology"/>
<evidence type="ECO:0000256" key="2">
    <source>
        <dbReference type="ARBA" id="ARBA00023015"/>
    </source>
</evidence>
<gene>
    <name evidence="5" type="primary">crl</name>
    <name evidence="6" type="ORF">HGP28_14640</name>
</gene>
<keyword evidence="4 5" id="KW-0804">Transcription</keyword>
<accession>A0A7X8YI18</accession>
<dbReference type="GO" id="GO:0045893">
    <property type="term" value="P:positive regulation of DNA-templated transcription"/>
    <property type="evidence" value="ECO:0007669"/>
    <property type="project" value="UniProtKB-UniRule"/>
</dbReference>
<evidence type="ECO:0000256" key="3">
    <source>
        <dbReference type="ARBA" id="ARBA00023159"/>
    </source>
</evidence>
<keyword evidence="1 5" id="KW-0963">Cytoplasm</keyword>
<keyword evidence="2 5" id="KW-0805">Transcription regulation</keyword>
<organism evidence="6 7">
    <name type="scientific">Vibrio agarilyticus</name>
    <dbReference type="NCBI Taxonomy" id="2726741"/>
    <lineage>
        <taxon>Bacteria</taxon>
        <taxon>Pseudomonadati</taxon>
        <taxon>Pseudomonadota</taxon>
        <taxon>Gammaproteobacteria</taxon>
        <taxon>Vibrionales</taxon>
        <taxon>Vibrionaceae</taxon>
        <taxon>Vibrio</taxon>
    </lineage>
</organism>
<evidence type="ECO:0000256" key="5">
    <source>
        <dbReference type="HAMAP-Rule" id="MF_01178"/>
    </source>
</evidence>
<keyword evidence="3 5" id="KW-0010">Activator</keyword>
<comment type="similarity">
    <text evidence="5">Belongs to the Crl family.</text>
</comment>
<comment type="caution">
    <text evidence="6">The sequence shown here is derived from an EMBL/GenBank/DDBJ whole genome shotgun (WGS) entry which is preliminary data.</text>
</comment>
<dbReference type="GO" id="GO:0005737">
    <property type="term" value="C:cytoplasm"/>
    <property type="evidence" value="ECO:0007669"/>
    <property type="project" value="UniProtKB-SubCell"/>
</dbReference>
<dbReference type="RefSeq" id="WP_168837283.1">
    <property type="nucleotide sequence ID" value="NZ_JABAIK010000016.1"/>
</dbReference>
<comment type="subcellular location">
    <subcellularLocation>
        <location evidence="5">Cytoplasm</location>
    </subcellularLocation>
</comment>
<evidence type="ECO:0000313" key="6">
    <source>
        <dbReference type="EMBL" id="NLS14126.1"/>
    </source>
</evidence>
<dbReference type="Pfam" id="PF07417">
    <property type="entry name" value="Crl"/>
    <property type="match status" value="1"/>
</dbReference>
<evidence type="ECO:0000256" key="1">
    <source>
        <dbReference type="ARBA" id="ARBA00022490"/>
    </source>
</evidence>
<name>A0A7X8YI18_9VIBR</name>
<dbReference type="Proteomes" id="UP000535589">
    <property type="component" value="Unassembled WGS sequence"/>
</dbReference>
<comment type="function">
    <text evidence="5">Binds to the sigma-S subunit of RNA polymerase, activating expression of sigma-S-regulated genes. Stimulates RNA polymerase holoenzyme formation and may bind to several other sigma factors, such as sigma-70 and sigma-32.</text>
</comment>
<reference evidence="6 7" key="1">
    <citation type="submission" date="2020-04" db="EMBL/GenBank/DDBJ databases">
        <title>Vibrio sp. SM6, a novel species isolated from seawater.</title>
        <authorList>
            <person name="Wang X."/>
        </authorList>
    </citation>
    <scope>NUCLEOTIDE SEQUENCE [LARGE SCALE GENOMIC DNA]</scope>
    <source>
        <strain evidence="6 7">SM6</strain>
    </source>
</reference>
<dbReference type="EMBL" id="JABAIK010000016">
    <property type="protein sequence ID" value="NLS14126.1"/>
    <property type="molecule type" value="Genomic_DNA"/>
</dbReference>
<dbReference type="HAMAP" id="MF_01178">
    <property type="entry name" value="Crl"/>
    <property type="match status" value="1"/>
</dbReference>
<dbReference type="AlphaFoldDB" id="A0A7X8YI18"/>
<feature type="region of interest" description="Essential for activity" evidence="5">
    <location>
        <begin position="100"/>
        <end position="123"/>
    </location>
</feature>
<sequence>MTDEIKAPTHNRLLAKMRAIGPYLRDPQSQEGNYYFDCLSVCVDDKQSPECREFFGWWMELTAVEGGFQALYRIGKYDIDGEWQALELPKNVLKEVTQTQQLFHDKLDQMLNTHFRLTVEVHDKSAVFD</sequence>
<evidence type="ECO:0000313" key="7">
    <source>
        <dbReference type="Proteomes" id="UP000535589"/>
    </source>
</evidence>
<dbReference type="NCBIfam" id="NF008217">
    <property type="entry name" value="PRK10984.1"/>
    <property type="match status" value="1"/>
</dbReference>
<dbReference type="InterPro" id="IPR009986">
    <property type="entry name" value="Tscrpt_reg_Crl"/>
</dbReference>
<dbReference type="Gene3D" id="3.30.310.230">
    <property type="entry name" value="Sigma factor-binding protein Crl monomer"/>
    <property type="match status" value="1"/>
</dbReference>
<dbReference type="InterPro" id="IPR038208">
    <property type="entry name" value="Tscrpt_reg_Crl_sf"/>
</dbReference>